<keyword evidence="3" id="KW-1185">Reference proteome</keyword>
<dbReference type="AlphaFoldDB" id="A0A1M6BM41"/>
<dbReference type="Proteomes" id="UP000184192">
    <property type="component" value="Unassembled WGS sequence"/>
</dbReference>
<name>A0A1M6BM41_9BACE</name>
<gene>
    <name evidence="2" type="ORF">SAMN05444350_10356</name>
</gene>
<feature type="signal peptide" evidence="1">
    <location>
        <begin position="1"/>
        <end position="21"/>
    </location>
</feature>
<accession>A0A1M6BM41</accession>
<dbReference type="SUPFAM" id="SSF48452">
    <property type="entry name" value="TPR-like"/>
    <property type="match status" value="1"/>
</dbReference>
<keyword evidence="1" id="KW-0732">Signal</keyword>
<proteinExistence type="predicted"/>
<evidence type="ECO:0000313" key="2">
    <source>
        <dbReference type="EMBL" id="SHI49736.1"/>
    </source>
</evidence>
<sequence>MKFNKFIIVFFVLGMITMSSANNVFAGTMAMQQFDKSTMINKKLSDAQNYIAKGDYVAAQNTLNSLLKIDPNNSKAKELLESCESGIKKQKQLIYQAYLDACNAGTISSLENFISKYPNSEYVLQAKKRIEDYNMWKKAKEQNTISAYNSYLSNSSILAYKEDANKAIKNIQAEIEWNNCKNTNDEDKLNSFIQSFPSSSYVNQAKYRLNILKGERYFSTNNYTLAYSYLKDANNFQTLSGLPAQHLKAINDKKEFDDVISSSDVEKVRRYLNSLSISNPYYNPTSNRLAALLGASLSTYSSEYNMNEAMSYAKDDDTKALVKRYINKVKSDKAYYEHQRKVAAHKAWWRNRFMVGWNVFHLDYLDDIMAVGTGLKFRFGRWDDPVNLLFGAEYSYLMYLDSDADYYWDDSSVLTVAHAVEVPVGLRFNLFKTGTYSKFYIGCNAAFGFNFSEGEYFGVNKQTLSIEPQVGFASKNLDFGIYYKKYLKDQGLFKYTNDYDQRIGCFFTWFL</sequence>
<dbReference type="Gene3D" id="1.25.40.10">
    <property type="entry name" value="Tetratricopeptide repeat domain"/>
    <property type="match status" value="2"/>
</dbReference>
<protein>
    <submittedName>
        <fullName evidence="2">Uncharacterized protein</fullName>
    </submittedName>
</protein>
<reference evidence="3" key="1">
    <citation type="submission" date="2016-11" db="EMBL/GenBank/DDBJ databases">
        <authorList>
            <person name="Varghese N."/>
            <person name="Submissions S."/>
        </authorList>
    </citation>
    <scope>NUCLEOTIDE SEQUENCE [LARGE SCALE GENOMIC DNA]</scope>
    <source>
        <strain evidence="3">DSM 26884</strain>
    </source>
</reference>
<evidence type="ECO:0000313" key="3">
    <source>
        <dbReference type="Proteomes" id="UP000184192"/>
    </source>
</evidence>
<dbReference type="InterPro" id="IPR011990">
    <property type="entry name" value="TPR-like_helical_dom_sf"/>
</dbReference>
<dbReference type="EMBL" id="FQZN01000003">
    <property type="protein sequence ID" value="SHI49736.1"/>
    <property type="molecule type" value="Genomic_DNA"/>
</dbReference>
<feature type="chain" id="PRO_5009916114" evidence="1">
    <location>
        <begin position="22"/>
        <end position="511"/>
    </location>
</feature>
<evidence type="ECO:0000256" key="1">
    <source>
        <dbReference type="SAM" id="SignalP"/>
    </source>
</evidence>
<organism evidence="2 3">
    <name type="scientific">Bacteroides stercorirosoris</name>
    <dbReference type="NCBI Taxonomy" id="871324"/>
    <lineage>
        <taxon>Bacteria</taxon>
        <taxon>Pseudomonadati</taxon>
        <taxon>Bacteroidota</taxon>
        <taxon>Bacteroidia</taxon>
        <taxon>Bacteroidales</taxon>
        <taxon>Bacteroidaceae</taxon>
        <taxon>Bacteroides</taxon>
    </lineage>
</organism>